<name>A0A0M3JXS4_ANISI</name>
<proteinExistence type="predicted"/>
<dbReference type="EMBL" id="UYRR01031221">
    <property type="protein sequence ID" value="VDK47809.1"/>
    <property type="molecule type" value="Genomic_DNA"/>
</dbReference>
<gene>
    <name evidence="1" type="ORF">ASIM_LOCUS12631</name>
</gene>
<evidence type="ECO:0000313" key="3">
    <source>
        <dbReference type="WBParaSite" id="ASIM_0001316501-mRNA-1"/>
    </source>
</evidence>
<organism evidence="3">
    <name type="scientific">Anisakis simplex</name>
    <name type="common">Herring worm</name>
    <dbReference type="NCBI Taxonomy" id="6269"/>
    <lineage>
        <taxon>Eukaryota</taxon>
        <taxon>Metazoa</taxon>
        <taxon>Ecdysozoa</taxon>
        <taxon>Nematoda</taxon>
        <taxon>Chromadorea</taxon>
        <taxon>Rhabditida</taxon>
        <taxon>Spirurina</taxon>
        <taxon>Ascaridomorpha</taxon>
        <taxon>Ascaridoidea</taxon>
        <taxon>Anisakidae</taxon>
        <taxon>Anisakis</taxon>
        <taxon>Anisakis simplex complex</taxon>
    </lineage>
</organism>
<keyword evidence="2" id="KW-1185">Reference proteome</keyword>
<dbReference type="AlphaFoldDB" id="A0A0M3JXS4"/>
<sequence>MLDTKPSEHHDIFECLNKMVHHDITVHNGLDNALMVRTIHEQCSFVLANCEAFSGNAVSFDGAKIRFAKIVLLLPTLSLIPVDAVIRSFFASDPAEQIKQAYQINAS</sequence>
<dbReference type="Proteomes" id="UP000267096">
    <property type="component" value="Unassembled WGS sequence"/>
</dbReference>
<evidence type="ECO:0000313" key="2">
    <source>
        <dbReference type="Proteomes" id="UP000267096"/>
    </source>
</evidence>
<accession>A0A0M3JXS4</accession>
<evidence type="ECO:0000313" key="1">
    <source>
        <dbReference type="EMBL" id="VDK47809.1"/>
    </source>
</evidence>
<reference evidence="3" key="1">
    <citation type="submission" date="2017-02" db="UniProtKB">
        <authorList>
            <consortium name="WormBaseParasite"/>
        </authorList>
    </citation>
    <scope>IDENTIFICATION</scope>
</reference>
<reference evidence="1 2" key="2">
    <citation type="submission" date="2018-11" db="EMBL/GenBank/DDBJ databases">
        <authorList>
            <consortium name="Pathogen Informatics"/>
        </authorList>
    </citation>
    <scope>NUCLEOTIDE SEQUENCE [LARGE SCALE GENOMIC DNA]</scope>
</reference>
<dbReference type="WBParaSite" id="ASIM_0001316501-mRNA-1">
    <property type="protein sequence ID" value="ASIM_0001316501-mRNA-1"/>
    <property type="gene ID" value="ASIM_0001316501"/>
</dbReference>
<protein>
    <submittedName>
        <fullName evidence="3">D-lactate dehydrogenase</fullName>
    </submittedName>
</protein>